<sequence>MNRAANTDGFFDWPRTRLGVEPQPSALHVDSDLVTKTASAFTLTLGMCDCDSAVGHGPDRMRPDGPAAGDYVDWLQSLPDHARFANRVTVVRTWNPNSTIVPAGVDWVGAGVVRVGAGALTAQLLTDLPEERLLVVDFRRPRTDG</sequence>
<gene>
    <name evidence="1" type="ORF">ACETWP_13905</name>
</gene>
<name>A0ABV4UPV2_9MICC</name>
<comment type="caution">
    <text evidence="1">The sequence shown here is derived from an EMBL/GenBank/DDBJ whole genome shotgun (WGS) entry which is preliminary data.</text>
</comment>
<protein>
    <submittedName>
        <fullName evidence="1">Uncharacterized protein</fullName>
    </submittedName>
</protein>
<proteinExistence type="predicted"/>
<evidence type="ECO:0000313" key="1">
    <source>
        <dbReference type="EMBL" id="MFB0835681.1"/>
    </source>
</evidence>
<accession>A0ABV4UPV2</accession>
<organism evidence="1 2">
    <name type="scientific">Arthrobacter halodurans</name>
    <dbReference type="NCBI Taxonomy" id="516699"/>
    <lineage>
        <taxon>Bacteria</taxon>
        <taxon>Bacillati</taxon>
        <taxon>Actinomycetota</taxon>
        <taxon>Actinomycetes</taxon>
        <taxon>Micrococcales</taxon>
        <taxon>Micrococcaceae</taxon>
        <taxon>Arthrobacter</taxon>
    </lineage>
</organism>
<keyword evidence="2" id="KW-1185">Reference proteome</keyword>
<evidence type="ECO:0000313" key="2">
    <source>
        <dbReference type="Proteomes" id="UP001575652"/>
    </source>
</evidence>
<dbReference type="Proteomes" id="UP001575652">
    <property type="component" value="Unassembled WGS sequence"/>
</dbReference>
<dbReference type="EMBL" id="JBHDLJ010000013">
    <property type="protein sequence ID" value="MFB0835681.1"/>
    <property type="molecule type" value="Genomic_DNA"/>
</dbReference>
<reference evidence="1 2" key="1">
    <citation type="submission" date="2024-09" db="EMBL/GenBank/DDBJ databases">
        <authorList>
            <person name="Salinas-Garcia M.A."/>
            <person name="Prieme A."/>
        </authorList>
    </citation>
    <scope>NUCLEOTIDE SEQUENCE [LARGE SCALE GENOMIC DNA]</scope>
    <source>
        <strain evidence="1 2">DSM 21081</strain>
    </source>
</reference>
<dbReference type="RefSeq" id="WP_373972858.1">
    <property type="nucleotide sequence ID" value="NZ_JBHDLJ010000013.1"/>
</dbReference>